<reference evidence="2 3" key="1">
    <citation type="submission" date="2013-03" db="EMBL/GenBank/DDBJ databases">
        <title>The Genome Sequence of Phialophora europaea CBS 101466.</title>
        <authorList>
            <consortium name="The Broad Institute Genomics Platform"/>
            <person name="Cuomo C."/>
            <person name="de Hoog S."/>
            <person name="Gorbushina A."/>
            <person name="Walker B."/>
            <person name="Young S.K."/>
            <person name="Zeng Q."/>
            <person name="Gargeya S."/>
            <person name="Fitzgerald M."/>
            <person name="Haas B."/>
            <person name="Abouelleil A."/>
            <person name="Allen A.W."/>
            <person name="Alvarado L."/>
            <person name="Arachchi H.M."/>
            <person name="Berlin A.M."/>
            <person name="Chapman S.B."/>
            <person name="Gainer-Dewar J."/>
            <person name="Goldberg J."/>
            <person name="Griggs A."/>
            <person name="Gujja S."/>
            <person name="Hansen M."/>
            <person name="Howarth C."/>
            <person name="Imamovic A."/>
            <person name="Ireland A."/>
            <person name="Larimer J."/>
            <person name="McCowan C."/>
            <person name="Murphy C."/>
            <person name="Pearson M."/>
            <person name="Poon T.W."/>
            <person name="Priest M."/>
            <person name="Roberts A."/>
            <person name="Saif S."/>
            <person name="Shea T."/>
            <person name="Sisk P."/>
            <person name="Sykes S."/>
            <person name="Wortman J."/>
            <person name="Nusbaum C."/>
            <person name="Birren B."/>
        </authorList>
    </citation>
    <scope>NUCLEOTIDE SEQUENCE [LARGE SCALE GENOMIC DNA]</scope>
    <source>
        <strain evidence="2 3">CBS 101466</strain>
    </source>
</reference>
<sequence length="112" mass="12562">MAFWCRERLNRLRPSPAQSGLAPSRRFSRQYVDAVTGGGDTRLFARDVLSIVIQGPTRPQMTVVDLPGFIQANTKGINTPDRQMVEEITERYIGQPRTICLAVIAAKPDYIK</sequence>
<dbReference type="EMBL" id="KB822721">
    <property type="protein sequence ID" value="ETN39648.1"/>
    <property type="molecule type" value="Genomic_DNA"/>
</dbReference>
<dbReference type="HOGENOM" id="CLU_2145754_0_0_1"/>
<dbReference type="Proteomes" id="UP000030752">
    <property type="component" value="Unassembled WGS sequence"/>
</dbReference>
<dbReference type="InterPro" id="IPR027417">
    <property type="entry name" value="P-loop_NTPase"/>
</dbReference>
<accession>W2RV47</accession>
<dbReference type="OrthoDB" id="415706at2759"/>
<evidence type="ECO:0000313" key="2">
    <source>
        <dbReference type="EMBL" id="ETN39648.1"/>
    </source>
</evidence>
<dbReference type="SUPFAM" id="SSF52540">
    <property type="entry name" value="P-loop containing nucleoside triphosphate hydrolases"/>
    <property type="match status" value="1"/>
</dbReference>
<protein>
    <recommendedName>
        <fullName evidence="1">Dynamin N-terminal domain-containing protein</fullName>
    </recommendedName>
</protein>
<organism evidence="2 3">
    <name type="scientific">Cyphellophora europaea (strain CBS 101466)</name>
    <name type="common">Phialophora europaea</name>
    <dbReference type="NCBI Taxonomy" id="1220924"/>
    <lineage>
        <taxon>Eukaryota</taxon>
        <taxon>Fungi</taxon>
        <taxon>Dikarya</taxon>
        <taxon>Ascomycota</taxon>
        <taxon>Pezizomycotina</taxon>
        <taxon>Eurotiomycetes</taxon>
        <taxon>Chaetothyriomycetidae</taxon>
        <taxon>Chaetothyriales</taxon>
        <taxon>Cyphellophoraceae</taxon>
        <taxon>Cyphellophora</taxon>
    </lineage>
</organism>
<dbReference type="VEuPathDB" id="FungiDB:HMPREF1541_05874"/>
<gene>
    <name evidence="2" type="ORF">HMPREF1541_05874</name>
</gene>
<evidence type="ECO:0000259" key="1">
    <source>
        <dbReference type="Pfam" id="PF00350"/>
    </source>
</evidence>
<dbReference type="Pfam" id="PF00350">
    <property type="entry name" value="Dynamin_N"/>
    <property type="match status" value="1"/>
</dbReference>
<proteinExistence type="predicted"/>
<dbReference type="InterPro" id="IPR045063">
    <property type="entry name" value="Dynamin_N"/>
</dbReference>
<dbReference type="GeneID" id="19973213"/>
<dbReference type="RefSeq" id="XP_008718433.1">
    <property type="nucleotide sequence ID" value="XM_008720211.1"/>
</dbReference>
<keyword evidence="3" id="KW-1185">Reference proteome</keyword>
<evidence type="ECO:0000313" key="3">
    <source>
        <dbReference type="Proteomes" id="UP000030752"/>
    </source>
</evidence>
<name>W2RV47_CYPE1</name>
<dbReference type="AlphaFoldDB" id="W2RV47"/>
<dbReference type="Gene3D" id="3.40.50.300">
    <property type="entry name" value="P-loop containing nucleotide triphosphate hydrolases"/>
    <property type="match status" value="1"/>
</dbReference>
<feature type="domain" description="Dynamin N-terminal" evidence="1">
    <location>
        <begin position="47"/>
        <end position="109"/>
    </location>
</feature>
<dbReference type="InParanoid" id="W2RV47"/>